<evidence type="ECO:0000313" key="11">
    <source>
        <dbReference type="EMBL" id="KNC48522.1"/>
    </source>
</evidence>
<name>A0A0L0D815_THETB</name>
<dbReference type="InterPro" id="IPR021832">
    <property type="entry name" value="ANKRD13"/>
</dbReference>
<comment type="subcellular location">
    <subcellularLocation>
        <location evidence="1">Endoplasmic reticulum membrane</location>
    </subcellularLocation>
</comment>
<dbReference type="InterPro" id="IPR036770">
    <property type="entry name" value="Ankyrin_rpt-contain_sf"/>
</dbReference>
<evidence type="ECO:0000256" key="1">
    <source>
        <dbReference type="ARBA" id="ARBA00004586"/>
    </source>
</evidence>
<dbReference type="STRING" id="461836.A0A0L0D815"/>
<comment type="function">
    <text evidence="7">Acts as a molecular chaperone for G protein-coupled receptors, regulating their biogenesis and exit from the ER.</text>
</comment>
<reference evidence="11 12" key="1">
    <citation type="submission" date="2010-05" db="EMBL/GenBank/DDBJ databases">
        <title>The Genome Sequence of Thecamonas trahens ATCC 50062.</title>
        <authorList>
            <consortium name="The Broad Institute Genome Sequencing Platform"/>
            <person name="Russ C."/>
            <person name="Cuomo C."/>
            <person name="Shea T."/>
            <person name="Young S.K."/>
            <person name="Zeng Q."/>
            <person name="Koehrsen M."/>
            <person name="Haas B."/>
            <person name="Borodovsky M."/>
            <person name="Guigo R."/>
            <person name="Alvarado L."/>
            <person name="Berlin A."/>
            <person name="Bochicchio J."/>
            <person name="Borenstein D."/>
            <person name="Chapman S."/>
            <person name="Chen Z."/>
            <person name="Freedman E."/>
            <person name="Gellesch M."/>
            <person name="Goldberg J."/>
            <person name="Griggs A."/>
            <person name="Gujja S."/>
            <person name="Heilman E."/>
            <person name="Heiman D."/>
            <person name="Hepburn T."/>
            <person name="Howarth C."/>
            <person name="Jen D."/>
            <person name="Larson L."/>
            <person name="Mehta T."/>
            <person name="Park D."/>
            <person name="Pearson M."/>
            <person name="Roberts A."/>
            <person name="Saif S."/>
            <person name="Shenoy N."/>
            <person name="Sisk P."/>
            <person name="Stolte C."/>
            <person name="Sykes S."/>
            <person name="Thomson T."/>
            <person name="Walk T."/>
            <person name="White J."/>
            <person name="Yandava C."/>
            <person name="Burger G."/>
            <person name="Gray M.W."/>
            <person name="Holland P.W.H."/>
            <person name="King N."/>
            <person name="Lang F.B.F."/>
            <person name="Roger A.J."/>
            <person name="Ruiz-Trillo I."/>
            <person name="Lander E."/>
            <person name="Nusbaum C."/>
        </authorList>
    </citation>
    <scope>NUCLEOTIDE SEQUENCE [LARGE SCALE GENOMIC DNA]</scope>
    <source>
        <strain evidence="11 12">ATCC 50062</strain>
    </source>
</reference>
<dbReference type="OMA" id="WLGNQIS"/>
<evidence type="ECO:0000256" key="4">
    <source>
        <dbReference type="ARBA" id="ARBA00023043"/>
    </source>
</evidence>
<dbReference type="GeneID" id="25564478"/>
<accession>A0A0L0D815</accession>
<proteinExistence type="predicted"/>
<keyword evidence="6" id="KW-0143">Chaperone</keyword>
<evidence type="ECO:0000256" key="7">
    <source>
        <dbReference type="ARBA" id="ARBA00037107"/>
    </source>
</evidence>
<dbReference type="Gene3D" id="1.25.40.20">
    <property type="entry name" value="Ankyrin repeat-containing domain"/>
    <property type="match status" value="1"/>
</dbReference>
<dbReference type="PROSITE" id="PS50088">
    <property type="entry name" value="ANK_REPEAT"/>
    <property type="match status" value="1"/>
</dbReference>
<dbReference type="PANTHER" id="PTHR12447:SF25">
    <property type="entry name" value="ANKYRIN REPEAT DOMAIN-CONTAINING PROTEIN 13C"/>
    <property type="match status" value="1"/>
</dbReference>
<dbReference type="PROSITE" id="PS50297">
    <property type="entry name" value="ANK_REP_REGION"/>
    <property type="match status" value="1"/>
</dbReference>
<dbReference type="RefSeq" id="XP_013758630.1">
    <property type="nucleotide sequence ID" value="XM_013903176.1"/>
</dbReference>
<evidence type="ECO:0000256" key="6">
    <source>
        <dbReference type="ARBA" id="ARBA00023186"/>
    </source>
</evidence>
<feature type="compositionally biased region" description="Polar residues" evidence="9">
    <location>
        <begin position="1"/>
        <end position="15"/>
    </location>
</feature>
<evidence type="ECO:0000313" key="12">
    <source>
        <dbReference type="Proteomes" id="UP000054408"/>
    </source>
</evidence>
<keyword evidence="12" id="KW-1185">Reference proteome</keyword>
<dbReference type="AlphaFoldDB" id="A0A0L0D815"/>
<keyword evidence="3" id="KW-0256">Endoplasmic reticulum</keyword>
<evidence type="ECO:0000256" key="2">
    <source>
        <dbReference type="ARBA" id="ARBA00022737"/>
    </source>
</evidence>
<dbReference type="EMBL" id="GL349451">
    <property type="protein sequence ID" value="KNC48522.1"/>
    <property type="molecule type" value="Genomic_DNA"/>
</dbReference>
<dbReference type="InterPro" id="IPR055285">
    <property type="entry name" value="ANKRD13_C"/>
</dbReference>
<keyword evidence="2" id="KW-0677">Repeat</keyword>
<feature type="region of interest" description="Disordered" evidence="9">
    <location>
        <begin position="1"/>
        <end position="71"/>
    </location>
</feature>
<evidence type="ECO:0000256" key="3">
    <source>
        <dbReference type="ARBA" id="ARBA00022824"/>
    </source>
</evidence>
<dbReference type="Proteomes" id="UP000054408">
    <property type="component" value="Unassembled WGS sequence"/>
</dbReference>
<dbReference type="InterPro" id="IPR002110">
    <property type="entry name" value="Ankyrin_rpt"/>
</dbReference>
<keyword evidence="4 8" id="KW-0040">ANK repeat</keyword>
<evidence type="ECO:0000256" key="5">
    <source>
        <dbReference type="ARBA" id="ARBA00023136"/>
    </source>
</evidence>
<dbReference type="GO" id="GO:0005789">
    <property type="term" value="C:endoplasmic reticulum membrane"/>
    <property type="evidence" value="ECO:0007669"/>
    <property type="project" value="UniProtKB-SubCell"/>
</dbReference>
<dbReference type="OrthoDB" id="1585644at2759"/>
<dbReference type="PANTHER" id="PTHR12447">
    <property type="entry name" value="ANKYRIN REPEAT DOMAIN-CONTAINING PROTEIN 13"/>
    <property type="match status" value="1"/>
</dbReference>
<dbReference type="Pfam" id="PF11904">
    <property type="entry name" value="ANKRD13_C"/>
    <property type="match status" value="1"/>
</dbReference>
<sequence>MANEANSASARQSASGDDGEVWADADAGGSGQDPQGSRHADGSAVSASASTSASSSGTDTDSDSDSDSNQFFDTAPFAAPALHKAVVTGDSEQLVALLESVAVAHRYHDKHTHVINAHDSHGMTALHLATLLADQKAIDALIDAGASVTLPSAELYATYHEAIATSNAALLLRALKIIRATSQVVYETKLPNVLATLASLDDFALDLDWKVSSWVPFVSRLCPTDTYKVYKIGEAVRVDITLIGREGSSWIRGNISFVFLPTPPLGVLYSINHETKTYSVIKTDAVAMSDSQLAREAAHLMRSEIAVTDVPLENIEVAPATSWMGSLRFEEVNGYPCSVHNMSNIVVSTKTRNEHISPEIRAELEARRRRLAELEEVALEAENPDTLELEASETDALLDDLQRKYGSKLASSLPTYHPVARDEPDALWAAYLAHGPAVLRGRELSEQTSTKTLKASLWCSPDFPLTIDQFRPLLHLLAPASPEFKEISEFFDNRLPHDHGFPVRFQLPLYKLFKAEATFRNYRLLDASDPDVIALIALPADYTQVASLADFDEADYSYESSQLSIHRGR</sequence>
<gene>
    <name evidence="11" type="ORF">AMSG_04966</name>
</gene>
<feature type="repeat" description="ANK" evidence="8">
    <location>
        <begin position="121"/>
        <end position="153"/>
    </location>
</feature>
<evidence type="ECO:0000256" key="8">
    <source>
        <dbReference type="PROSITE-ProRule" id="PRU00023"/>
    </source>
</evidence>
<keyword evidence="5" id="KW-0472">Membrane</keyword>
<evidence type="ECO:0000256" key="9">
    <source>
        <dbReference type="SAM" id="MobiDB-lite"/>
    </source>
</evidence>
<organism evidence="11 12">
    <name type="scientific">Thecamonas trahens ATCC 50062</name>
    <dbReference type="NCBI Taxonomy" id="461836"/>
    <lineage>
        <taxon>Eukaryota</taxon>
        <taxon>Apusozoa</taxon>
        <taxon>Apusomonadida</taxon>
        <taxon>Apusomonadidae</taxon>
        <taxon>Thecamonas</taxon>
    </lineage>
</organism>
<dbReference type="eggNOG" id="KOG0522">
    <property type="taxonomic scope" value="Eukaryota"/>
</dbReference>
<dbReference type="SUPFAM" id="SSF48403">
    <property type="entry name" value="Ankyrin repeat"/>
    <property type="match status" value="1"/>
</dbReference>
<evidence type="ECO:0000259" key="10">
    <source>
        <dbReference type="Pfam" id="PF11904"/>
    </source>
</evidence>
<feature type="compositionally biased region" description="Low complexity" evidence="9">
    <location>
        <begin position="42"/>
        <end position="59"/>
    </location>
</feature>
<feature type="domain" description="Ankyrin repeat" evidence="10">
    <location>
        <begin position="237"/>
        <end position="527"/>
    </location>
</feature>
<protein>
    <submittedName>
        <fullName evidence="11">Ankyrin repeat domain-containing protein 13C-B</fullName>
    </submittedName>
</protein>